<keyword evidence="3" id="KW-1185">Reference proteome</keyword>
<name>A0A8R7USS1_TRIUA</name>
<protein>
    <submittedName>
        <fullName evidence="2">Uncharacterized protein</fullName>
    </submittedName>
</protein>
<organism evidence="2 3">
    <name type="scientific">Triticum urartu</name>
    <name type="common">Red wild einkorn</name>
    <name type="synonym">Crithodium urartu</name>
    <dbReference type="NCBI Taxonomy" id="4572"/>
    <lineage>
        <taxon>Eukaryota</taxon>
        <taxon>Viridiplantae</taxon>
        <taxon>Streptophyta</taxon>
        <taxon>Embryophyta</taxon>
        <taxon>Tracheophyta</taxon>
        <taxon>Spermatophyta</taxon>
        <taxon>Magnoliopsida</taxon>
        <taxon>Liliopsida</taxon>
        <taxon>Poales</taxon>
        <taxon>Poaceae</taxon>
        <taxon>BOP clade</taxon>
        <taxon>Pooideae</taxon>
        <taxon>Triticodae</taxon>
        <taxon>Triticeae</taxon>
        <taxon>Triticinae</taxon>
        <taxon>Triticum</taxon>
    </lineage>
</organism>
<accession>A0A8R7USS1</accession>
<feature type="compositionally biased region" description="Basic and acidic residues" evidence="1">
    <location>
        <begin position="127"/>
        <end position="142"/>
    </location>
</feature>
<dbReference type="Gramene" id="TuG1812G0600002518.01.T01">
    <property type="protein sequence ID" value="TuG1812G0600002518.01.T01.cds348184"/>
    <property type="gene ID" value="TuG1812G0600002518.01"/>
</dbReference>
<dbReference type="AlphaFoldDB" id="A0A8R7USS1"/>
<evidence type="ECO:0000313" key="2">
    <source>
        <dbReference type="EnsemblPlants" id="TuG1812G0600002518.01.T01.cds348184"/>
    </source>
</evidence>
<feature type="compositionally biased region" description="Basic and acidic residues" evidence="1">
    <location>
        <begin position="23"/>
        <end position="39"/>
    </location>
</feature>
<reference evidence="3" key="1">
    <citation type="journal article" date="2013" name="Nature">
        <title>Draft genome of the wheat A-genome progenitor Triticum urartu.</title>
        <authorList>
            <person name="Ling H.Q."/>
            <person name="Zhao S."/>
            <person name="Liu D."/>
            <person name="Wang J."/>
            <person name="Sun H."/>
            <person name="Zhang C."/>
            <person name="Fan H."/>
            <person name="Li D."/>
            <person name="Dong L."/>
            <person name="Tao Y."/>
            <person name="Gao C."/>
            <person name="Wu H."/>
            <person name="Li Y."/>
            <person name="Cui Y."/>
            <person name="Guo X."/>
            <person name="Zheng S."/>
            <person name="Wang B."/>
            <person name="Yu K."/>
            <person name="Liang Q."/>
            <person name="Yang W."/>
            <person name="Lou X."/>
            <person name="Chen J."/>
            <person name="Feng M."/>
            <person name="Jian J."/>
            <person name="Zhang X."/>
            <person name="Luo G."/>
            <person name="Jiang Y."/>
            <person name="Liu J."/>
            <person name="Wang Z."/>
            <person name="Sha Y."/>
            <person name="Zhang B."/>
            <person name="Wu H."/>
            <person name="Tang D."/>
            <person name="Shen Q."/>
            <person name="Xue P."/>
            <person name="Zou S."/>
            <person name="Wang X."/>
            <person name="Liu X."/>
            <person name="Wang F."/>
            <person name="Yang Y."/>
            <person name="An X."/>
            <person name="Dong Z."/>
            <person name="Zhang K."/>
            <person name="Zhang X."/>
            <person name="Luo M.C."/>
            <person name="Dvorak J."/>
            <person name="Tong Y."/>
            <person name="Wang J."/>
            <person name="Yang H."/>
            <person name="Li Z."/>
            <person name="Wang D."/>
            <person name="Zhang A."/>
            <person name="Wang J."/>
        </authorList>
    </citation>
    <scope>NUCLEOTIDE SEQUENCE</scope>
    <source>
        <strain evidence="3">cv. G1812</strain>
    </source>
</reference>
<dbReference type="EnsemblPlants" id="TuG1812G0600002518.01.T01">
    <property type="protein sequence ID" value="TuG1812G0600002518.01.T01.cds348184"/>
    <property type="gene ID" value="TuG1812G0600002518.01"/>
</dbReference>
<reference evidence="2" key="2">
    <citation type="submission" date="2018-03" db="EMBL/GenBank/DDBJ databases">
        <title>The Triticum urartu genome reveals the dynamic nature of wheat genome evolution.</title>
        <authorList>
            <person name="Ling H."/>
            <person name="Ma B."/>
            <person name="Shi X."/>
            <person name="Liu H."/>
            <person name="Dong L."/>
            <person name="Sun H."/>
            <person name="Cao Y."/>
            <person name="Gao Q."/>
            <person name="Zheng S."/>
            <person name="Li Y."/>
            <person name="Yu Y."/>
            <person name="Du H."/>
            <person name="Qi M."/>
            <person name="Li Y."/>
            <person name="Yu H."/>
            <person name="Cui Y."/>
            <person name="Wang N."/>
            <person name="Chen C."/>
            <person name="Wu H."/>
            <person name="Zhao Y."/>
            <person name="Zhang J."/>
            <person name="Li Y."/>
            <person name="Zhou W."/>
            <person name="Zhang B."/>
            <person name="Hu W."/>
            <person name="Eijk M."/>
            <person name="Tang J."/>
            <person name="Witsenboer H."/>
            <person name="Zhao S."/>
            <person name="Li Z."/>
            <person name="Zhang A."/>
            <person name="Wang D."/>
            <person name="Liang C."/>
        </authorList>
    </citation>
    <scope>NUCLEOTIDE SEQUENCE [LARGE SCALE GENOMIC DNA]</scope>
    <source>
        <strain evidence="2">cv. G1812</strain>
    </source>
</reference>
<feature type="region of interest" description="Disordered" evidence="1">
    <location>
        <begin position="19"/>
        <end position="97"/>
    </location>
</feature>
<dbReference type="Proteomes" id="UP000015106">
    <property type="component" value="Chromosome 6"/>
</dbReference>
<feature type="region of interest" description="Disordered" evidence="1">
    <location>
        <begin position="112"/>
        <end position="151"/>
    </location>
</feature>
<evidence type="ECO:0000256" key="1">
    <source>
        <dbReference type="SAM" id="MobiDB-lite"/>
    </source>
</evidence>
<evidence type="ECO:0000313" key="3">
    <source>
        <dbReference type="Proteomes" id="UP000015106"/>
    </source>
</evidence>
<sequence length="151" mass="16333">MTEERRYVSSGLGCRGWPQFLMSEEKTRSDRDMMQDDGGRAPGGGEAADVGARGMKSGSSAAARRPAVATRHGHGATTRPTKDRAEPLSSRGRSCQWSRRGRVGWSRILQNKDARRHRATVSVAAEGEERRGALRGKSREGAAIEAAALDL</sequence>
<proteinExistence type="predicted"/>
<reference evidence="2" key="3">
    <citation type="submission" date="2022-06" db="UniProtKB">
        <authorList>
            <consortium name="EnsemblPlants"/>
        </authorList>
    </citation>
    <scope>IDENTIFICATION</scope>
</reference>